<accession>A0ACB0XRZ1</accession>
<sequence length="68" mass="7677">MPQNEECLSQNDDLTAENLKNSGNVLFSLDKFSESVDCYSQATFLKNRAMARFKLEDFEGAESDCVEC</sequence>
<evidence type="ECO:0000313" key="2">
    <source>
        <dbReference type="Proteomes" id="UP001497535"/>
    </source>
</evidence>
<evidence type="ECO:0000313" key="1">
    <source>
        <dbReference type="EMBL" id="CAK5014666.1"/>
    </source>
</evidence>
<name>A0ACB0XRZ1_MELEN</name>
<reference evidence="1" key="1">
    <citation type="submission" date="2023-11" db="EMBL/GenBank/DDBJ databases">
        <authorList>
            <person name="Poullet M."/>
        </authorList>
    </citation>
    <scope>NUCLEOTIDE SEQUENCE</scope>
    <source>
        <strain evidence="1">E1834</strain>
    </source>
</reference>
<comment type="caution">
    <text evidence="1">The sequence shown here is derived from an EMBL/GenBank/DDBJ whole genome shotgun (WGS) entry which is preliminary data.</text>
</comment>
<dbReference type="EMBL" id="CAVMJV010000002">
    <property type="protein sequence ID" value="CAK5014666.1"/>
    <property type="molecule type" value="Genomic_DNA"/>
</dbReference>
<proteinExistence type="predicted"/>
<organism evidence="1 2">
    <name type="scientific">Meloidogyne enterolobii</name>
    <name type="common">Root-knot nematode worm</name>
    <name type="synonym">Meloidogyne mayaguensis</name>
    <dbReference type="NCBI Taxonomy" id="390850"/>
    <lineage>
        <taxon>Eukaryota</taxon>
        <taxon>Metazoa</taxon>
        <taxon>Ecdysozoa</taxon>
        <taxon>Nematoda</taxon>
        <taxon>Chromadorea</taxon>
        <taxon>Rhabditida</taxon>
        <taxon>Tylenchina</taxon>
        <taxon>Tylenchomorpha</taxon>
        <taxon>Tylenchoidea</taxon>
        <taxon>Meloidogynidae</taxon>
        <taxon>Meloidogyninae</taxon>
        <taxon>Meloidogyne</taxon>
    </lineage>
</organism>
<keyword evidence="2" id="KW-1185">Reference proteome</keyword>
<dbReference type="Proteomes" id="UP001497535">
    <property type="component" value="Unassembled WGS sequence"/>
</dbReference>
<gene>
    <name evidence="1" type="ORF">MENTE1834_LOCUS2779</name>
</gene>
<protein>
    <submittedName>
        <fullName evidence="1">Uncharacterized protein</fullName>
    </submittedName>
</protein>